<dbReference type="InterPro" id="IPR003593">
    <property type="entry name" value="AAA+_ATPase"/>
</dbReference>
<evidence type="ECO:0000313" key="3">
    <source>
        <dbReference type="Proteomes" id="UP000005358"/>
    </source>
</evidence>
<dbReference type="CDD" id="cd18809">
    <property type="entry name" value="SF1_C_RecD"/>
    <property type="match status" value="1"/>
</dbReference>
<dbReference type="GO" id="GO:0043139">
    <property type="term" value="F:5'-3' DNA helicase activity"/>
    <property type="evidence" value="ECO:0007669"/>
    <property type="project" value="TreeGrafter"/>
</dbReference>
<keyword evidence="2" id="KW-0547">Nucleotide-binding</keyword>
<keyword evidence="2" id="KW-0378">Hydrolase</keyword>
<reference evidence="2 3" key="1">
    <citation type="journal article" date="2012" name="PLoS ONE">
        <title>Genome Sequencing and Analysis of a Type A Clostridium perfringens Isolate from a Case of Bovine Clostridial Abomasitis.</title>
        <authorList>
            <person name="Nowell V.J."/>
            <person name="Kropinski A.M."/>
            <person name="Songer J.G."/>
            <person name="Macinnes J.I."/>
            <person name="Parreira V.R."/>
            <person name="Prescott J.F."/>
        </authorList>
    </citation>
    <scope>NUCLEOTIDE SEQUENCE [LARGE SCALE GENOMIC DNA]</scope>
    <source>
        <strain evidence="2 3">F262</strain>
    </source>
</reference>
<gene>
    <name evidence="2" type="ORF">HA1_04917</name>
</gene>
<dbReference type="Proteomes" id="UP000005358">
    <property type="component" value="Chromosome"/>
</dbReference>
<evidence type="ECO:0000259" key="1">
    <source>
        <dbReference type="SMART" id="SM00382"/>
    </source>
</evidence>
<dbReference type="Pfam" id="PF13538">
    <property type="entry name" value="UvrD_C_2"/>
    <property type="match status" value="1"/>
</dbReference>
<evidence type="ECO:0000313" key="2">
    <source>
        <dbReference type="EMBL" id="EIA17648.1"/>
    </source>
</evidence>
<keyword evidence="2" id="KW-0067">ATP-binding</keyword>
<dbReference type="InterPro" id="IPR027785">
    <property type="entry name" value="UvrD-like_helicase_C"/>
</dbReference>
<name>A0AAV3FE97_CLOPF</name>
<dbReference type="PANTHER" id="PTHR43788">
    <property type="entry name" value="DNA2/NAM7 HELICASE FAMILY MEMBER"/>
    <property type="match status" value="1"/>
</dbReference>
<proteinExistence type="predicted"/>
<dbReference type="PANTHER" id="PTHR43788:SF8">
    <property type="entry name" value="DNA-BINDING PROTEIN SMUBP-2"/>
    <property type="match status" value="1"/>
</dbReference>
<keyword evidence="2" id="KW-0347">Helicase</keyword>
<dbReference type="EMBL" id="AFES01000015">
    <property type="protein sequence ID" value="EIA17648.1"/>
    <property type="molecule type" value="Genomic_DNA"/>
</dbReference>
<sequence>MSTLQVTNDNLSVKDIESKSIIDGNVIKHNCMLKIDRSILNTNKNICKNIGRFDGSERGLLSQNILAQIRNFVEYIAVKVYIDNIDFDLNHKSINPSDYDTNVDALKYLKTRGDLKFLNKFHELLQKSVSHYTIDEGGSERLMLKYYEYLLKIKIFLIDKYNLEVLENIEDFPLNNDTQLSEYYEKISEKVIKPSNNYTYANYNDRYYIQKIKPFFVNQQIFYEVTFTLANNKTSKFDRVIAFTNLDISSNYAVKFSIRNDNIEILGKTMNILIIDSWSVSIRPCELDNFADIFGSHTKINGSSKEYQGIMKFLTETKMSLTEFVITSEEYFQFVKSVITKQAKKTHFFDILDQCRELIIKNLPGSNIIRYLLHKLNNKVIKYQISRKPCSNLSNLYLEYGCIPFDKMPYNTSLRNHNPRLYDLFDCISVEGRECELFARYIKRNTENEGMLFTPIKDIQEFENVQKLIKEYNNKLYIKHTHRRLEIFKNHIYIKGYADDSAFIIEKLKELADVGIRQYTSSVDSWLQKTGYDIDCQEKKTALREMFSTSKVALIYGAAGTGKSTLIKHISNFFADKKKIYLANTNPAVDNMKRKVKVENSEFKTIAKFVANSNIDTECDILVIDECSTLGNSDMRKVLEKATFKLIILIGDVFQIESISFGNWFSIAKSFLPNESIFELTKPYRSTDDNLLLVWDRVRKLDTAILEPLVKNDYSTRLDESIFDKAEDDQVILCLNYDGLYGINNINRFLQNSNPNPPVQWGTNIYKIGDPILFNETERFAPLIYNNMKGQISKIDISDYQISFDIELDISINELDADKYDFELIGDSINGNSIIRFSVNKYRGTDEDDDSSDVVVPFQIAYAVSIHKAQGLEYNSVKIVITNETEERITHNIFYTAITRARQNLKIYWSPETENKILGSMVLMNNKKDIALLKAKYEQVLS</sequence>
<dbReference type="Gene3D" id="3.40.50.300">
    <property type="entry name" value="P-loop containing nucleotide triphosphate hydrolases"/>
    <property type="match status" value="2"/>
</dbReference>
<protein>
    <submittedName>
        <fullName evidence="2">Helicase</fullName>
    </submittedName>
</protein>
<dbReference type="Pfam" id="PF13604">
    <property type="entry name" value="AAA_30"/>
    <property type="match status" value="1"/>
</dbReference>
<organism evidence="2 3">
    <name type="scientific">Clostridium perfringens F262</name>
    <dbReference type="NCBI Taxonomy" id="883064"/>
    <lineage>
        <taxon>Bacteria</taxon>
        <taxon>Bacillati</taxon>
        <taxon>Bacillota</taxon>
        <taxon>Clostridia</taxon>
        <taxon>Eubacteriales</taxon>
        <taxon>Clostridiaceae</taxon>
        <taxon>Clostridium</taxon>
    </lineage>
</organism>
<accession>A0AAV3FE97</accession>
<dbReference type="SMART" id="SM00382">
    <property type="entry name" value="AAA"/>
    <property type="match status" value="1"/>
</dbReference>
<comment type="caution">
    <text evidence="2">The sequence shown here is derived from an EMBL/GenBank/DDBJ whole genome shotgun (WGS) entry which is preliminary data.</text>
</comment>
<dbReference type="InterPro" id="IPR027417">
    <property type="entry name" value="P-loop_NTPase"/>
</dbReference>
<dbReference type="SUPFAM" id="SSF52540">
    <property type="entry name" value="P-loop containing nucleoside triphosphate hydrolases"/>
    <property type="match status" value="2"/>
</dbReference>
<dbReference type="AlphaFoldDB" id="A0AAV3FE97"/>
<feature type="domain" description="AAA+ ATPase" evidence="1">
    <location>
        <begin position="549"/>
        <end position="675"/>
    </location>
</feature>
<dbReference type="InterPro" id="IPR050534">
    <property type="entry name" value="Coronavir_polyprotein_1ab"/>
</dbReference>